<gene>
    <name evidence="12" type="ORF">HAND1043_LOCUS9575</name>
</gene>
<keyword evidence="7" id="KW-0456">Lyase</keyword>
<evidence type="ECO:0000256" key="3">
    <source>
        <dbReference type="ARBA" id="ARBA00008346"/>
    </source>
</evidence>
<dbReference type="InterPro" id="IPR033129">
    <property type="entry name" value="PEPCASE_His_AS"/>
</dbReference>
<dbReference type="NCBIfam" id="NF000584">
    <property type="entry name" value="PRK00009.1"/>
    <property type="match status" value="1"/>
</dbReference>
<dbReference type="AlphaFoldDB" id="A0A6U5CJX3"/>
<comment type="similarity">
    <text evidence="3">Belongs to the PEPCase type 1 family.</text>
</comment>
<dbReference type="Pfam" id="PF00311">
    <property type="entry name" value="PEPcase"/>
    <property type="match status" value="1"/>
</dbReference>
<dbReference type="HAMAP" id="MF_00595">
    <property type="entry name" value="PEPcase_type1"/>
    <property type="match status" value="1"/>
</dbReference>
<comment type="catalytic activity">
    <reaction evidence="9">
        <text>oxaloacetate + phosphate = phosphoenolpyruvate + hydrogencarbonate</text>
        <dbReference type="Rhea" id="RHEA:28370"/>
        <dbReference type="ChEBI" id="CHEBI:16452"/>
        <dbReference type="ChEBI" id="CHEBI:17544"/>
        <dbReference type="ChEBI" id="CHEBI:43474"/>
        <dbReference type="ChEBI" id="CHEBI:58702"/>
        <dbReference type="EC" id="4.1.1.31"/>
    </reaction>
</comment>
<dbReference type="SUPFAM" id="SSF51621">
    <property type="entry name" value="Phosphoenolpyruvate/pyruvate domain"/>
    <property type="match status" value="1"/>
</dbReference>
<evidence type="ECO:0000256" key="9">
    <source>
        <dbReference type="ARBA" id="ARBA00048995"/>
    </source>
</evidence>
<dbReference type="PRINTS" id="PR00150">
    <property type="entry name" value="PEPCARBXLASE"/>
</dbReference>
<dbReference type="GO" id="GO:0005829">
    <property type="term" value="C:cytosol"/>
    <property type="evidence" value="ECO:0007669"/>
    <property type="project" value="TreeGrafter"/>
</dbReference>
<dbReference type="EMBL" id="HBFK01015583">
    <property type="protein sequence ID" value="CAD8743081.1"/>
    <property type="molecule type" value="Transcribed_RNA"/>
</dbReference>
<feature type="active site" evidence="10">
    <location>
        <position position="179"/>
    </location>
</feature>
<dbReference type="PROSITE" id="PS00393">
    <property type="entry name" value="PEPCASE_2"/>
    <property type="match status" value="1"/>
</dbReference>
<feature type="active site" evidence="11">
    <location>
        <position position="634"/>
    </location>
</feature>
<dbReference type="GO" id="GO:0008964">
    <property type="term" value="F:phosphoenolpyruvate carboxylase activity"/>
    <property type="evidence" value="ECO:0007669"/>
    <property type="project" value="UniProtKB-EC"/>
</dbReference>
<accession>A0A6U5CJX3</accession>
<keyword evidence="5" id="KW-0963">Cytoplasm</keyword>
<dbReference type="GO" id="GO:0015977">
    <property type="term" value="P:carbon fixation"/>
    <property type="evidence" value="ECO:0007669"/>
    <property type="project" value="UniProtKB-KW"/>
</dbReference>
<evidence type="ECO:0000256" key="2">
    <source>
        <dbReference type="ARBA" id="ARBA00004496"/>
    </source>
</evidence>
<dbReference type="PROSITE" id="PS00781">
    <property type="entry name" value="PEPCASE_1"/>
    <property type="match status" value="1"/>
</dbReference>
<organism evidence="12">
    <name type="scientific">Hemiselmis andersenii</name>
    <name type="common">Cryptophyte alga</name>
    <dbReference type="NCBI Taxonomy" id="464988"/>
    <lineage>
        <taxon>Eukaryota</taxon>
        <taxon>Cryptophyceae</taxon>
        <taxon>Cryptomonadales</taxon>
        <taxon>Hemiselmidaceae</taxon>
        <taxon>Hemiselmis</taxon>
    </lineage>
</organism>
<dbReference type="GO" id="GO:0006099">
    <property type="term" value="P:tricarboxylic acid cycle"/>
    <property type="evidence" value="ECO:0007669"/>
    <property type="project" value="InterPro"/>
</dbReference>
<dbReference type="InterPro" id="IPR021135">
    <property type="entry name" value="PEP_COase"/>
</dbReference>
<evidence type="ECO:0000313" key="12">
    <source>
        <dbReference type="EMBL" id="CAD8743081.1"/>
    </source>
</evidence>
<proteinExistence type="inferred from homology"/>
<evidence type="ECO:0000256" key="11">
    <source>
        <dbReference type="PROSITE-ProRule" id="PRU10112"/>
    </source>
</evidence>
<keyword evidence="6" id="KW-0460">Magnesium</keyword>
<evidence type="ECO:0000256" key="7">
    <source>
        <dbReference type="ARBA" id="ARBA00023239"/>
    </source>
</evidence>
<protein>
    <recommendedName>
        <fullName evidence="4">phosphoenolpyruvate carboxylase</fullName>
        <ecNumber evidence="4">4.1.1.31</ecNumber>
    </recommendedName>
</protein>
<evidence type="ECO:0000256" key="4">
    <source>
        <dbReference type="ARBA" id="ARBA00012305"/>
    </source>
</evidence>
<evidence type="ECO:0000256" key="1">
    <source>
        <dbReference type="ARBA" id="ARBA00001946"/>
    </source>
</evidence>
<dbReference type="Gene3D" id="1.20.1440.90">
    <property type="entry name" value="Phosphoenolpyruvate/pyruvate domain"/>
    <property type="match status" value="1"/>
</dbReference>
<evidence type="ECO:0000256" key="6">
    <source>
        <dbReference type="ARBA" id="ARBA00022842"/>
    </source>
</evidence>
<keyword evidence="8" id="KW-0120">Carbon dioxide fixation</keyword>
<dbReference type="InterPro" id="IPR018129">
    <property type="entry name" value="PEP_COase_Lys_AS"/>
</dbReference>
<reference evidence="12" key="1">
    <citation type="submission" date="2021-01" db="EMBL/GenBank/DDBJ databases">
        <authorList>
            <person name="Corre E."/>
            <person name="Pelletier E."/>
            <person name="Niang G."/>
            <person name="Scheremetjew M."/>
            <person name="Finn R."/>
            <person name="Kale V."/>
            <person name="Holt S."/>
            <person name="Cochrane G."/>
            <person name="Meng A."/>
            <person name="Brown T."/>
            <person name="Cohen L."/>
        </authorList>
    </citation>
    <scope>NUCLEOTIDE SEQUENCE</scope>
    <source>
        <strain evidence="12">CCMP441</strain>
    </source>
</reference>
<dbReference type="EC" id="4.1.1.31" evidence="4"/>
<dbReference type="InterPro" id="IPR015813">
    <property type="entry name" value="Pyrv/PenolPyrv_kinase-like_dom"/>
</dbReference>
<dbReference type="PANTHER" id="PTHR30523">
    <property type="entry name" value="PHOSPHOENOLPYRUVATE CARBOXYLASE"/>
    <property type="match status" value="1"/>
</dbReference>
<dbReference type="PANTHER" id="PTHR30523:SF33">
    <property type="entry name" value="PHOSPHOENOLPYRUVATE CARBOXYLASE 3"/>
    <property type="match status" value="1"/>
</dbReference>
<evidence type="ECO:0000256" key="10">
    <source>
        <dbReference type="PROSITE-ProRule" id="PRU10111"/>
    </source>
</evidence>
<evidence type="ECO:0000256" key="8">
    <source>
        <dbReference type="ARBA" id="ARBA00023300"/>
    </source>
</evidence>
<dbReference type="InterPro" id="IPR022805">
    <property type="entry name" value="PEP_COase_bac/pln-type"/>
</dbReference>
<name>A0A6U5CJX3_HEMAN</name>
<sequence>MSKGTSNSRFTSFVDADFFLLSKDVKFIRTVFLQALRSEGADEATFRKLDPETLSDRLDGIPSIPDAVRALFEISIGYESDPSDKSFKAMHNHVQTMSANDIKVAARLYLEMLNHANLVERNHRVRRWREVKRGERDIQSKSSQTLQQTFKVLLDSGFSPEDIRSALVSQNTELVFTAHPTQAARRSVLSKNSRVSEFLEKQDNSNFLTPVQKNEMLHDLQATLMSIWRTNPVRRHKPTPEDESRYGLSVVEQSIWEALPEHYHAVDYALKEIGQPPLPIDCCLLTLGSWMGGDRDGNPFVTAELTRRVVHLSKWRAAQLYWGEVDKLLWDLSIASRGSEALQKKLDDIAGESNAAGKATGAPVIKKVVSVAAMHWQNAHEHSGEAYRQLLLHIRDRLTKTITYASDVAAGKPAPPMTGLLPYTTTEQLASDMFIIYNSLHECGDGILAEGRLKDLLRRIHCFGLSLTRLDIRQESTRHADALDAVTSHLGLGEYSTWKEETKVQYLTNELHSQRPLIPKDLKCSDAVREVLDTFDMIAEVGTSPFGAYVISMTRSASDVLAVRLLQKEAGVKEHMRVVPLFETKEDLENAPGCMELLFNNSWYKANLSSPPQVPNVGWSPHQEVMLGYSDSAKDAGRLASVWGLHKAQEALVKISQNHKIKLNLFHGRGGSVGRGGGPQYLATLSQPAGSVQGWMRVTVQGEVIDHYFGLSSIASHTMERYTTSVLQATLKPPGAPSEQYRVIMERLSEASCDQYRKIVYETPMFVDYFRAATPDFELKGLNLGSRPAKRKQGGIETLRAIPWMFAWTQTRLQLPVWAGVGAAIQAEIAAGNLATLQAMYKEWPFFQSTVELLEMVLAKTNKRIAGYYEKLLVPGELQSISKEVWDELDRTMDGIQKVTGRSELLGNEDNSNSRLAISTRVPLVDPINVLQANVMSRLRQEDNPPNYQELFDAFAITVQGVASGMGWTG</sequence>
<comment type="subcellular location">
    <subcellularLocation>
        <location evidence="2">Cytoplasm</location>
    </subcellularLocation>
</comment>
<comment type="cofactor">
    <cofactor evidence="1">
        <name>Mg(2+)</name>
        <dbReference type="ChEBI" id="CHEBI:18420"/>
    </cofactor>
</comment>
<evidence type="ECO:0000256" key="5">
    <source>
        <dbReference type="ARBA" id="ARBA00022490"/>
    </source>
</evidence>